<gene>
    <name evidence="8" type="ORF">GXN74_06800</name>
</gene>
<dbReference type="EC" id="2.7.13.3" evidence="2"/>
<dbReference type="PRINTS" id="PR00344">
    <property type="entry name" value="BCTRLSENSOR"/>
</dbReference>
<reference evidence="8 9" key="1">
    <citation type="submission" date="2020-01" db="EMBL/GenBank/DDBJ databases">
        <title>Anaeroalcalibacter tamaniensis gen. nov., sp. nov., moderately halophilic strictly anaerobic fermenter bacterium from mud volcano of Taman peninsula.</title>
        <authorList>
            <person name="Frolova A."/>
            <person name="Merkel A.Y."/>
            <person name="Slobodkin A.I."/>
        </authorList>
    </citation>
    <scope>NUCLEOTIDE SEQUENCE [LARGE SCALE GENOMIC DNA]</scope>
    <source>
        <strain evidence="8 9">F-3ap</strain>
    </source>
</reference>
<name>A0A7X5HVL2_9FIRM</name>
<sequence>MKRDPLTKTHYKLMGGITGLLLFLVLTPVLFQSATRSERELFMIQSELTLGGLERNLKTLEAVSQTLQAVFHGTDAPLDGTAFRNISRNLMFRDPYIRTVEFYLQEAAPGSEGLPGNHSFPLKHHESTSRNPSLFGDDLAADRSILVTLIRSAREGTPILRFVDRDPGYLVVLTPIYTGGMIPEEGSSLRSMEHIRGFLAVSVDPSILLEDTPFLHGTNLELQLEYMHGVEPSKTLRRKEPAAAGILPYSYRFYRSTAALSSVFTLELVEHHAVLAERLGLFLLAAALSVLAGLATYLLLRARRRLSIYLQVLDDKQEEIRTYSNRLEELVEERTTELHSVNQDLQDKNDTLNRTIDQLHETRDHLIESEKMASLGGLVAGVAHEINTPLGVSITTVTFMDKINQEFMQRLNDGSLSKNMLKEYVEDTLESLSLLRINLRKSAELVKSFKQVAVDQSKEVVAPFNLYQCFQDVVLSLKHEYKNAGHQLVNECPEDIMLNSYSGMYSQIFTNLVMNSLRHGFADKNAGKILLKAHMDEAGKVLTLEYTDDGCGIEAENLARIYEPFFTTNRLGGNSGLGMSIVYNIVVHKLHGQIRSESRVGEGVRFTMTIPLGP</sequence>
<keyword evidence="3" id="KW-0808">Transferase</keyword>
<dbReference type="GO" id="GO:0000155">
    <property type="term" value="F:phosphorelay sensor kinase activity"/>
    <property type="evidence" value="ECO:0007669"/>
    <property type="project" value="InterPro"/>
</dbReference>
<evidence type="ECO:0000256" key="6">
    <source>
        <dbReference type="SAM" id="Phobius"/>
    </source>
</evidence>
<keyword evidence="6" id="KW-1133">Transmembrane helix</keyword>
<accession>A0A7X5HVL2</accession>
<evidence type="ECO:0000313" key="8">
    <source>
        <dbReference type="EMBL" id="NDL67449.1"/>
    </source>
</evidence>
<keyword evidence="4" id="KW-0902">Two-component regulatory system</keyword>
<comment type="caution">
    <text evidence="8">The sequence shown here is derived from an EMBL/GenBank/DDBJ whole genome shotgun (WGS) entry which is preliminary data.</text>
</comment>
<dbReference type="SMART" id="SM00387">
    <property type="entry name" value="HATPase_c"/>
    <property type="match status" value="1"/>
</dbReference>
<evidence type="ECO:0000256" key="2">
    <source>
        <dbReference type="ARBA" id="ARBA00012438"/>
    </source>
</evidence>
<keyword evidence="6" id="KW-0472">Membrane</keyword>
<dbReference type="PROSITE" id="PS50109">
    <property type="entry name" value="HIS_KIN"/>
    <property type="match status" value="1"/>
</dbReference>
<dbReference type="PANTHER" id="PTHR43065:SF47">
    <property type="match status" value="1"/>
</dbReference>
<dbReference type="InterPro" id="IPR004358">
    <property type="entry name" value="Sig_transdc_His_kin-like_C"/>
</dbReference>
<evidence type="ECO:0000256" key="1">
    <source>
        <dbReference type="ARBA" id="ARBA00000085"/>
    </source>
</evidence>
<feature type="domain" description="Histidine kinase" evidence="7">
    <location>
        <begin position="381"/>
        <end position="614"/>
    </location>
</feature>
<keyword evidence="6" id="KW-0812">Transmembrane</keyword>
<dbReference type="PANTHER" id="PTHR43065">
    <property type="entry name" value="SENSOR HISTIDINE KINASE"/>
    <property type="match status" value="1"/>
</dbReference>
<keyword evidence="3" id="KW-0418">Kinase</keyword>
<dbReference type="InterPro" id="IPR036890">
    <property type="entry name" value="HATPase_C_sf"/>
</dbReference>
<feature type="transmembrane region" description="Helical" evidence="6">
    <location>
        <begin position="279"/>
        <end position="300"/>
    </location>
</feature>
<evidence type="ECO:0000259" key="7">
    <source>
        <dbReference type="PROSITE" id="PS50109"/>
    </source>
</evidence>
<evidence type="ECO:0000256" key="4">
    <source>
        <dbReference type="ARBA" id="ARBA00023012"/>
    </source>
</evidence>
<feature type="coiled-coil region" evidence="5">
    <location>
        <begin position="313"/>
        <end position="362"/>
    </location>
</feature>
<dbReference type="Pfam" id="PF02518">
    <property type="entry name" value="HATPase_c"/>
    <property type="match status" value="1"/>
</dbReference>
<dbReference type="Gene3D" id="3.30.565.10">
    <property type="entry name" value="Histidine kinase-like ATPase, C-terminal domain"/>
    <property type="match status" value="1"/>
</dbReference>
<evidence type="ECO:0000256" key="5">
    <source>
        <dbReference type="SAM" id="Coils"/>
    </source>
</evidence>
<proteinExistence type="predicted"/>
<comment type="catalytic activity">
    <reaction evidence="1">
        <text>ATP + protein L-histidine = ADP + protein N-phospho-L-histidine.</text>
        <dbReference type="EC" id="2.7.13.3"/>
    </reaction>
</comment>
<dbReference type="RefSeq" id="WP_162370178.1">
    <property type="nucleotide sequence ID" value="NZ_JAAEEH010000015.1"/>
</dbReference>
<dbReference type="EMBL" id="JAAEEH010000015">
    <property type="protein sequence ID" value="NDL67449.1"/>
    <property type="molecule type" value="Genomic_DNA"/>
</dbReference>
<dbReference type="InterPro" id="IPR003594">
    <property type="entry name" value="HATPase_dom"/>
</dbReference>
<dbReference type="Gene3D" id="1.10.287.130">
    <property type="match status" value="1"/>
</dbReference>
<evidence type="ECO:0000313" key="9">
    <source>
        <dbReference type="Proteomes" id="UP000461585"/>
    </source>
</evidence>
<protein>
    <recommendedName>
        <fullName evidence="2">histidine kinase</fullName>
        <ecNumber evidence="2">2.7.13.3</ecNumber>
    </recommendedName>
</protein>
<dbReference type="InterPro" id="IPR036097">
    <property type="entry name" value="HisK_dim/P_sf"/>
</dbReference>
<keyword evidence="5" id="KW-0175">Coiled coil</keyword>
<dbReference type="Proteomes" id="UP000461585">
    <property type="component" value="Unassembled WGS sequence"/>
</dbReference>
<organism evidence="8 9">
    <name type="scientific">Anaerotalea alkaliphila</name>
    <dbReference type="NCBI Taxonomy" id="2662126"/>
    <lineage>
        <taxon>Bacteria</taxon>
        <taxon>Bacillati</taxon>
        <taxon>Bacillota</taxon>
        <taxon>Clostridia</taxon>
        <taxon>Eubacteriales</taxon>
        <taxon>Anaerotalea</taxon>
    </lineage>
</organism>
<keyword evidence="9" id="KW-1185">Reference proteome</keyword>
<dbReference type="SUPFAM" id="SSF55874">
    <property type="entry name" value="ATPase domain of HSP90 chaperone/DNA topoisomerase II/histidine kinase"/>
    <property type="match status" value="1"/>
</dbReference>
<evidence type="ECO:0000256" key="3">
    <source>
        <dbReference type="ARBA" id="ARBA00022777"/>
    </source>
</evidence>
<dbReference type="SUPFAM" id="SSF47384">
    <property type="entry name" value="Homodimeric domain of signal transducing histidine kinase"/>
    <property type="match status" value="1"/>
</dbReference>
<dbReference type="InterPro" id="IPR005467">
    <property type="entry name" value="His_kinase_dom"/>
</dbReference>
<dbReference type="AlphaFoldDB" id="A0A7X5HVL2"/>